<reference evidence="1" key="1">
    <citation type="submission" date="2018-11" db="EMBL/GenBank/DDBJ databases">
        <authorList>
            <person name="Grassa J C."/>
        </authorList>
    </citation>
    <scope>NUCLEOTIDE SEQUENCE [LARGE SCALE GENOMIC DNA]</scope>
</reference>
<dbReference type="EnsemblPlants" id="evm.model.01.1018">
    <property type="protein sequence ID" value="cds.evm.model.01.1018"/>
    <property type="gene ID" value="evm.TU.01.1018"/>
</dbReference>
<accession>A0A803NFA0</accession>
<name>A0A803NFA0_CANSA</name>
<evidence type="ECO:0000313" key="2">
    <source>
        <dbReference type="Proteomes" id="UP000596661"/>
    </source>
</evidence>
<organism evidence="1 2">
    <name type="scientific">Cannabis sativa</name>
    <name type="common">Hemp</name>
    <name type="synonym">Marijuana</name>
    <dbReference type="NCBI Taxonomy" id="3483"/>
    <lineage>
        <taxon>Eukaryota</taxon>
        <taxon>Viridiplantae</taxon>
        <taxon>Streptophyta</taxon>
        <taxon>Embryophyta</taxon>
        <taxon>Tracheophyta</taxon>
        <taxon>Spermatophyta</taxon>
        <taxon>Magnoliopsida</taxon>
        <taxon>eudicotyledons</taxon>
        <taxon>Gunneridae</taxon>
        <taxon>Pentapetalae</taxon>
        <taxon>rosids</taxon>
        <taxon>fabids</taxon>
        <taxon>Rosales</taxon>
        <taxon>Cannabaceae</taxon>
        <taxon>Cannabis</taxon>
    </lineage>
</organism>
<reference evidence="1" key="2">
    <citation type="submission" date="2021-03" db="UniProtKB">
        <authorList>
            <consortium name="EnsemblPlants"/>
        </authorList>
    </citation>
    <scope>IDENTIFICATION</scope>
</reference>
<dbReference type="Proteomes" id="UP000596661">
    <property type="component" value="Chromosome 1"/>
</dbReference>
<dbReference type="EMBL" id="UZAU01000018">
    <property type="status" value="NOT_ANNOTATED_CDS"/>
    <property type="molecule type" value="Genomic_DNA"/>
</dbReference>
<keyword evidence="2" id="KW-1185">Reference proteome</keyword>
<evidence type="ECO:0000313" key="1">
    <source>
        <dbReference type="EnsemblPlants" id="cds.evm.model.01.1018"/>
    </source>
</evidence>
<sequence length="115" mass="12409">MLGVIDLKVVELMDEPVKNVEDEMVFRRGATQQGGRGGNIQLFPVGDEGFATSPISLRIGSPSTGSHLSNARMGLELGAVGAHCMRSTLSTVMLFSKLQELAKLTFEISQQLTRC</sequence>
<dbReference type="AlphaFoldDB" id="A0A803NFA0"/>
<proteinExistence type="predicted"/>
<protein>
    <submittedName>
        <fullName evidence="1">Uncharacterized protein</fullName>
    </submittedName>
</protein>
<dbReference type="Gramene" id="evm.model.01.1018">
    <property type="protein sequence ID" value="cds.evm.model.01.1018"/>
    <property type="gene ID" value="evm.TU.01.1018"/>
</dbReference>